<evidence type="ECO:0008006" key="3">
    <source>
        <dbReference type="Google" id="ProtNLM"/>
    </source>
</evidence>
<dbReference type="SUPFAM" id="SSF52172">
    <property type="entry name" value="CheY-like"/>
    <property type="match status" value="1"/>
</dbReference>
<protein>
    <recommendedName>
        <fullName evidence="3">Response regulator receiver protein</fullName>
    </recommendedName>
</protein>
<dbReference type="eggNOG" id="ENOG502ZU6X">
    <property type="taxonomic scope" value="Bacteria"/>
</dbReference>
<dbReference type="AlphaFoldDB" id="F4LUI3"/>
<dbReference type="KEGG" id="tep:TepRe1_2529"/>
<accession>F4LUI3</accession>
<dbReference type="EMBL" id="HF563609">
    <property type="protein sequence ID" value="CCP27599.1"/>
    <property type="molecule type" value="Genomic_DNA"/>
</dbReference>
<reference evidence="2" key="1">
    <citation type="journal article" date="2013" name="Genome Announc.">
        <title>First genome sequence of a syntrophic acetate-oxidizing bacterium, Tepidanaerobacter acetatoxydans strain Re1.</title>
        <authorList>
            <person name="Manzoor S."/>
            <person name="Bongcam-Rudloff E."/>
            <person name="Schnurer A."/>
            <person name="Muller B."/>
        </authorList>
    </citation>
    <scope>NUCLEOTIDE SEQUENCE [LARGE SCALE GENOMIC DNA]</scope>
    <source>
        <strain evidence="2">Re1</strain>
    </source>
</reference>
<sequence>MDKIKISIISNETPLSERIKDMLNSLNIFEVDCVDNIEKCSNYYDILMIDMDSFKRESQKALMQIIKKLSRHKKIILLKDMDHANYLQKINILTKPLTEMKLINAICNSMMEDFPEDISEIIV</sequence>
<accession>L0S583</accession>
<dbReference type="Proteomes" id="UP000010802">
    <property type="component" value="Chromosome"/>
</dbReference>
<dbReference type="PATRIC" id="fig|1209989.3.peg.3123"/>
<organism evidence="1 2">
    <name type="scientific">Tepidanaerobacter acetatoxydans (strain DSM 21804 / JCM 16047 / Re1)</name>
    <dbReference type="NCBI Taxonomy" id="1209989"/>
    <lineage>
        <taxon>Bacteria</taxon>
        <taxon>Bacillati</taxon>
        <taxon>Bacillota</taxon>
        <taxon>Clostridia</taxon>
        <taxon>Thermosediminibacterales</taxon>
        <taxon>Tepidanaerobacteraceae</taxon>
        <taxon>Tepidanaerobacter</taxon>
    </lineage>
</organism>
<dbReference type="HOGENOM" id="CLU_2014162_0_0_9"/>
<dbReference type="RefSeq" id="WP_013779547.1">
    <property type="nucleotide sequence ID" value="NC_015519.1"/>
</dbReference>
<proteinExistence type="predicted"/>
<evidence type="ECO:0000313" key="1">
    <source>
        <dbReference type="EMBL" id="CCP27599.1"/>
    </source>
</evidence>
<keyword evidence="2" id="KW-1185">Reference proteome</keyword>
<gene>
    <name evidence="1" type="ordered locus">TEPIRE1_2727</name>
</gene>
<dbReference type="InterPro" id="IPR011006">
    <property type="entry name" value="CheY-like_superfamily"/>
</dbReference>
<dbReference type="KEGG" id="tae:TepiRe1_2727"/>
<evidence type="ECO:0000313" key="2">
    <source>
        <dbReference type="Proteomes" id="UP000010802"/>
    </source>
</evidence>
<name>F4LUI3_TEPAE</name>